<evidence type="ECO:0000256" key="1">
    <source>
        <dbReference type="ARBA" id="ARBA00004651"/>
    </source>
</evidence>
<evidence type="ECO:0000256" key="5">
    <source>
        <dbReference type="ARBA" id="ARBA00022989"/>
    </source>
</evidence>
<dbReference type="KEGG" id="sfm:108937219"/>
<organism evidence="8 10">
    <name type="scientific">Scleropages formosus</name>
    <name type="common">Asian bonytongue</name>
    <name type="synonym">Osteoglossum formosum</name>
    <dbReference type="NCBI Taxonomy" id="113540"/>
    <lineage>
        <taxon>Eukaryota</taxon>
        <taxon>Metazoa</taxon>
        <taxon>Chordata</taxon>
        <taxon>Craniata</taxon>
        <taxon>Vertebrata</taxon>
        <taxon>Euteleostomi</taxon>
        <taxon>Actinopterygii</taxon>
        <taxon>Neopterygii</taxon>
        <taxon>Teleostei</taxon>
        <taxon>Osteoglossocephala</taxon>
        <taxon>Osteoglossomorpha</taxon>
        <taxon>Osteoglossiformes</taxon>
        <taxon>Osteoglossidae</taxon>
        <taxon>Scleropages</taxon>
    </lineage>
</organism>
<proteinExistence type="inferred from homology"/>
<evidence type="ECO:0000256" key="7">
    <source>
        <dbReference type="RuleBase" id="RU910716"/>
    </source>
</evidence>
<feature type="transmembrane region" description="Helical" evidence="7">
    <location>
        <begin position="204"/>
        <end position="226"/>
    </location>
</feature>
<keyword evidence="6 7" id="KW-0472">Membrane</keyword>
<evidence type="ECO:0000313" key="10">
    <source>
        <dbReference type="Proteomes" id="UP000034805"/>
    </source>
</evidence>
<dbReference type="GO" id="GO:0005886">
    <property type="term" value="C:plasma membrane"/>
    <property type="evidence" value="ECO:0007669"/>
    <property type="project" value="UniProtKB-SubCell"/>
</dbReference>
<reference evidence="9" key="3">
    <citation type="submission" date="2025-05" db="UniProtKB">
        <authorList>
            <consortium name="Ensembl"/>
        </authorList>
    </citation>
    <scope>IDENTIFICATION</scope>
</reference>
<keyword evidence="5 7" id="KW-1133">Transmembrane helix</keyword>
<dbReference type="InterPro" id="IPR050895">
    <property type="entry name" value="XK-related_scramblase"/>
</dbReference>
<dbReference type="Proteomes" id="UP000034805">
    <property type="component" value="Unassembled WGS sequence"/>
</dbReference>
<comment type="subcellular location">
    <subcellularLocation>
        <location evidence="1">Cell membrane</location>
        <topology evidence="1">Multi-pass membrane protein</topology>
    </subcellularLocation>
    <subcellularLocation>
        <location evidence="7">Membrane</location>
        <topology evidence="7">Multi-pass membrane protein</topology>
    </subcellularLocation>
</comment>
<keyword evidence="4 7" id="KW-0812">Transmembrane</keyword>
<feature type="transmembrane region" description="Helical" evidence="7">
    <location>
        <begin position="43"/>
        <end position="71"/>
    </location>
</feature>
<evidence type="ECO:0000256" key="4">
    <source>
        <dbReference type="ARBA" id="ARBA00022692"/>
    </source>
</evidence>
<keyword evidence="3" id="KW-1003">Cell membrane</keyword>
<evidence type="ECO:0000313" key="11">
    <source>
        <dbReference type="Proteomes" id="UP000694397"/>
    </source>
</evidence>
<dbReference type="GeneID" id="108937219"/>
<keyword evidence="11" id="KW-1185">Reference proteome</keyword>
<dbReference type="AlphaFoldDB" id="A0A0P7Z9V1"/>
<name>A0A0P7Z9V1_SCLFO</name>
<evidence type="ECO:0000256" key="2">
    <source>
        <dbReference type="ARBA" id="ARBA00008789"/>
    </source>
</evidence>
<dbReference type="GO" id="GO:0070782">
    <property type="term" value="P:phosphatidylserine exposure on apoptotic cell surface"/>
    <property type="evidence" value="ECO:0007669"/>
    <property type="project" value="TreeGrafter"/>
</dbReference>
<feature type="transmembrane region" description="Helical" evidence="7">
    <location>
        <begin position="262"/>
        <end position="280"/>
    </location>
</feature>
<reference evidence="9 11" key="2">
    <citation type="submission" date="2019-04" db="EMBL/GenBank/DDBJ databases">
        <authorList>
            <consortium name="Wellcome Sanger Institute Data Sharing"/>
        </authorList>
    </citation>
    <scope>NUCLEOTIDE SEQUENCE [LARGE SCALE GENOMIC DNA]</scope>
</reference>
<sequence>MEEGFPFVYPVSDFLMTFFGLVLFAVDVILDVQLVVSFYEEKAFVWMGVVVFLLLVSSGIVQLFSCLWYYADSQMLESVAENCMRKRHILVLTHLLHLAVPLRYVSLLDISCRNFRSKNPYLEGVAVYLNHDLSMLRLFETFSESAPQLVLMIVIYIQKHELSLLTCLKALCSAGAIAFSVAMYHRSMRSFLPAKEKQGFGSSVVYFVWNLLLIGPRVVALALFACVLPCHTAVHFVSLWLPLVLWAWMQGTDLMDNLAGEWLFRAAIGLIWYFSWFNVAKGGSLWRSIIYHSFTMVDVGFLLGLWWYWQEEQREPHVICSTVLSCYILGLVLKVIYYKWFHPRKPVLRTTLDILEFSEDEVDFRSLPLTPDVGATPSVEAGRVVPIMVNKRMRNLAVNFYSPSAEPERGGAPLT</sequence>
<accession>A0A0P7Z9V1</accession>
<reference evidence="8 10" key="1">
    <citation type="submission" date="2015-08" db="EMBL/GenBank/DDBJ databases">
        <title>The genome of the Asian arowana (Scleropages formosus).</title>
        <authorList>
            <person name="Tan M.H."/>
            <person name="Gan H.M."/>
            <person name="Croft L.J."/>
            <person name="Austin C.M."/>
        </authorList>
    </citation>
    <scope>NUCLEOTIDE SEQUENCE [LARGE SCALE GENOMIC DNA]</scope>
    <source>
        <strain evidence="8">Aro1</strain>
    </source>
</reference>
<dbReference type="GO" id="GO:0043652">
    <property type="term" value="P:engulfment of apoptotic cell"/>
    <property type="evidence" value="ECO:0007669"/>
    <property type="project" value="TreeGrafter"/>
</dbReference>
<dbReference type="Proteomes" id="UP000694397">
    <property type="component" value="Chromosome 8"/>
</dbReference>
<feature type="transmembrane region" description="Helical" evidence="7">
    <location>
        <begin position="162"/>
        <end position="184"/>
    </location>
</feature>
<evidence type="ECO:0000256" key="6">
    <source>
        <dbReference type="ARBA" id="ARBA00023136"/>
    </source>
</evidence>
<gene>
    <name evidence="9" type="primary">LOC108937219</name>
    <name evidence="8" type="ORF">Z043_103045</name>
</gene>
<feature type="transmembrane region" description="Helical" evidence="7">
    <location>
        <begin position="14"/>
        <end position="36"/>
    </location>
</feature>
<feature type="transmembrane region" description="Helical" evidence="7">
    <location>
        <begin position="315"/>
        <end position="337"/>
    </location>
</feature>
<feature type="transmembrane region" description="Helical" evidence="7">
    <location>
        <begin position="289"/>
        <end position="309"/>
    </location>
</feature>
<evidence type="ECO:0000256" key="3">
    <source>
        <dbReference type="ARBA" id="ARBA00022475"/>
    </source>
</evidence>
<dbReference type="InterPro" id="IPR018629">
    <property type="entry name" value="XK-rel"/>
</dbReference>
<dbReference type="OrthoDB" id="6136301at2759"/>
<dbReference type="PANTHER" id="PTHR16024">
    <property type="entry name" value="XK-RELATED PROTEIN"/>
    <property type="match status" value="1"/>
</dbReference>
<evidence type="ECO:0000313" key="8">
    <source>
        <dbReference type="EMBL" id="KPP77525.1"/>
    </source>
</evidence>
<comment type="similarity">
    <text evidence="2 7">Belongs to the XK family.</text>
</comment>
<feature type="transmembrane region" description="Helical" evidence="7">
    <location>
        <begin position="233"/>
        <end position="250"/>
    </location>
</feature>
<dbReference type="EMBL" id="JARO02000748">
    <property type="protein sequence ID" value="KPP77525.1"/>
    <property type="molecule type" value="Genomic_DNA"/>
</dbReference>
<dbReference type="GO" id="GO:1902742">
    <property type="term" value="P:apoptotic process involved in development"/>
    <property type="evidence" value="ECO:0007669"/>
    <property type="project" value="TreeGrafter"/>
</dbReference>
<dbReference type="RefSeq" id="XP_018612530.1">
    <property type="nucleotide sequence ID" value="XM_018757014.2"/>
</dbReference>
<dbReference type="Pfam" id="PF09815">
    <property type="entry name" value="XK-related"/>
    <property type="match status" value="1"/>
</dbReference>
<evidence type="ECO:0000313" key="9">
    <source>
        <dbReference type="Ensembl" id="ENSSFOP00015061711.1"/>
    </source>
</evidence>
<dbReference type="GeneTree" id="ENSGT01140000282565"/>
<protein>
    <recommendedName>
        <fullName evidence="7">XK-related protein</fullName>
    </recommendedName>
</protein>
<dbReference type="Ensembl" id="ENSSFOT00015074903.1">
    <property type="protein sequence ID" value="ENSSFOP00015061711.1"/>
    <property type="gene ID" value="ENSSFOG00015031943.1"/>
</dbReference>
<dbReference type="PANTHER" id="PTHR16024:SF19">
    <property type="entry name" value="XK-RELATED PROTEIN"/>
    <property type="match status" value="1"/>
</dbReference>